<proteinExistence type="predicted"/>
<dbReference type="Gene3D" id="1.10.10.60">
    <property type="entry name" value="Homeodomain-like"/>
    <property type="match status" value="1"/>
</dbReference>
<dbReference type="SUPFAM" id="SSF46689">
    <property type="entry name" value="Homeodomain-like"/>
    <property type="match status" value="1"/>
</dbReference>
<evidence type="ECO:0000256" key="1">
    <source>
        <dbReference type="ARBA" id="ARBA00023015"/>
    </source>
</evidence>
<dbReference type="GO" id="GO:0045892">
    <property type="term" value="P:negative regulation of DNA-templated transcription"/>
    <property type="evidence" value="ECO:0007669"/>
    <property type="project" value="InterPro"/>
</dbReference>
<dbReference type="AlphaFoldDB" id="A0A8S0XZ58"/>
<dbReference type="SUPFAM" id="SSF48498">
    <property type="entry name" value="Tetracyclin repressor-like, C-terminal domain"/>
    <property type="match status" value="1"/>
</dbReference>
<keyword evidence="2 4" id="KW-0238">DNA-binding</keyword>
<organism evidence="6">
    <name type="scientific">Acididesulfobacillus acetoxydans</name>
    <dbReference type="NCBI Taxonomy" id="1561005"/>
    <lineage>
        <taxon>Bacteria</taxon>
        <taxon>Bacillati</taxon>
        <taxon>Bacillota</taxon>
        <taxon>Clostridia</taxon>
        <taxon>Eubacteriales</taxon>
        <taxon>Peptococcaceae</taxon>
        <taxon>Acididesulfobacillus</taxon>
    </lineage>
</organism>
<dbReference type="PROSITE" id="PS50977">
    <property type="entry name" value="HTH_TETR_2"/>
    <property type="match status" value="1"/>
</dbReference>
<dbReference type="GO" id="GO:0003677">
    <property type="term" value="F:DNA binding"/>
    <property type="evidence" value="ECO:0007669"/>
    <property type="project" value="UniProtKB-UniRule"/>
</dbReference>
<evidence type="ECO:0000313" key="7">
    <source>
        <dbReference type="EMBL" id="CEJ08378.1"/>
    </source>
</evidence>
<dbReference type="Gene3D" id="1.10.357.10">
    <property type="entry name" value="Tetracycline Repressor, domain 2"/>
    <property type="match status" value="1"/>
</dbReference>
<keyword evidence="1" id="KW-0805">Transcription regulation</keyword>
<accession>A0A8S0XZ58</accession>
<dbReference type="EMBL" id="CDGJ01000081">
    <property type="protein sequence ID" value="CEJ08378.1"/>
    <property type="molecule type" value="Genomic_DNA"/>
</dbReference>
<dbReference type="InterPro" id="IPR004111">
    <property type="entry name" value="Repressor_TetR_C"/>
</dbReference>
<dbReference type="InterPro" id="IPR009057">
    <property type="entry name" value="Homeodomain-like_sf"/>
</dbReference>
<reference evidence="6" key="2">
    <citation type="submission" date="2020-01" db="EMBL/GenBank/DDBJ databases">
        <authorList>
            <person name="Hornung B."/>
        </authorList>
    </citation>
    <scope>NUCLEOTIDE SEQUENCE</scope>
    <source>
        <strain evidence="6">PacBioINE</strain>
    </source>
</reference>
<dbReference type="Proteomes" id="UP001071230">
    <property type="component" value="Unassembled WGS sequence"/>
</dbReference>
<keyword evidence="3" id="KW-0804">Transcription</keyword>
<name>A0A8S0XZ58_9FIRM</name>
<feature type="domain" description="HTH tetR-type" evidence="5">
    <location>
        <begin position="1"/>
        <end position="37"/>
    </location>
</feature>
<sequence>MRAIAKELNIKAASLYWHFSGKLDLYGAIAEYLCSRYEMPEESDDPKDYLIASYRAYRTMLLSTRDSVPVLENSIPYTPRRMEIIRAISKALLKMGVKEQTLTTIANLLNNYVLSFVADECRFKNTPPDKLHEIDKMLCPQDKLFLSIPSDFDEQFIYGLQVLFAGLEALKNRE</sequence>
<evidence type="ECO:0000256" key="2">
    <source>
        <dbReference type="ARBA" id="ARBA00023125"/>
    </source>
</evidence>
<dbReference type="EMBL" id="LR746496">
    <property type="protein sequence ID" value="CAA7602387.1"/>
    <property type="molecule type" value="Genomic_DNA"/>
</dbReference>
<reference evidence="7" key="1">
    <citation type="submission" date="2014-11" db="EMBL/GenBank/DDBJ databases">
        <authorList>
            <person name="Hornung B.V."/>
        </authorList>
    </citation>
    <scope>NUCLEOTIDE SEQUENCE</scope>
    <source>
        <strain evidence="7">INE</strain>
    </source>
</reference>
<gene>
    <name evidence="7" type="ORF">DEACI_2854</name>
    <name evidence="6" type="ORF">DEACI_3061</name>
</gene>
<dbReference type="InterPro" id="IPR001647">
    <property type="entry name" value="HTH_TetR"/>
</dbReference>
<evidence type="ECO:0000256" key="4">
    <source>
        <dbReference type="PROSITE-ProRule" id="PRU00335"/>
    </source>
</evidence>
<evidence type="ECO:0000313" key="8">
    <source>
        <dbReference type="Proteomes" id="UP001071230"/>
    </source>
</evidence>
<evidence type="ECO:0000313" key="6">
    <source>
        <dbReference type="EMBL" id="CAA7602387.1"/>
    </source>
</evidence>
<comment type="caution">
    <text evidence="4">Lacks conserved residue(s) required for the propagation of feature annotation.</text>
</comment>
<dbReference type="Proteomes" id="UP000836597">
    <property type="component" value="Chromosome"/>
</dbReference>
<dbReference type="KEGG" id="aacx:DEACI_3061"/>
<evidence type="ECO:0000256" key="3">
    <source>
        <dbReference type="ARBA" id="ARBA00023163"/>
    </source>
</evidence>
<protein>
    <submittedName>
        <fullName evidence="6">Bacterial regulatory proteins, tetR family</fullName>
    </submittedName>
    <submittedName>
        <fullName evidence="7">Homeodomain-like</fullName>
    </submittedName>
</protein>
<dbReference type="Pfam" id="PF02909">
    <property type="entry name" value="TetR_C_1"/>
    <property type="match status" value="1"/>
</dbReference>
<evidence type="ECO:0000259" key="5">
    <source>
        <dbReference type="PROSITE" id="PS50977"/>
    </source>
</evidence>
<dbReference type="Pfam" id="PF00440">
    <property type="entry name" value="TetR_N"/>
    <property type="match status" value="1"/>
</dbReference>
<dbReference type="InterPro" id="IPR036271">
    <property type="entry name" value="Tet_transcr_reg_TetR-rel_C_sf"/>
</dbReference>
<keyword evidence="8" id="KW-1185">Reference proteome</keyword>